<dbReference type="AlphaFoldDB" id="A0A6N8JBU7"/>
<evidence type="ECO:0000256" key="3">
    <source>
        <dbReference type="ARBA" id="ARBA00022729"/>
    </source>
</evidence>
<feature type="signal peptide" evidence="6">
    <location>
        <begin position="1"/>
        <end position="22"/>
    </location>
</feature>
<evidence type="ECO:0000256" key="6">
    <source>
        <dbReference type="SAM" id="SignalP"/>
    </source>
</evidence>
<evidence type="ECO:0000313" key="9">
    <source>
        <dbReference type="EMBL" id="MVT41928.1"/>
    </source>
</evidence>
<dbReference type="Pfam" id="PF14322">
    <property type="entry name" value="SusD-like_3"/>
    <property type="match status" value="1"/>
</dbReference>
<feature type="chain" id="PRO_5027009613" evidence="6">
    <location>
        <begin position="23"/>
        <end position="487"/>
    </location>
</feature>
<comment type="similarity">
    <text evidence="2">Belongs to the SusD family.</text>
</comment>
<keyword evidence="10" id="KW-1185">Reference proteome</keyword>
<evidence type="ECO:0000259" key="8">
    <source>
        <dbReference type="Pfam" id="PF14322"/>
    </source>
</evidence>
<evidence type="ECO:0000256" key="1">
    <source>
        <dbReference type="ARBA" id="ARBA00004442"/>
    </source>
</evidence>
<evidence type="ECO:0000259" key="7">
    <source>
        <dbReference type="Pfam" id="PF07980"/>
    </source>
</evidence>
<name>A0A6N8JBU7_9BACT</name>
<sequence length="487" mass="54217">MMKRMKYILLIGAVGLFTNACNKVLDVEAKGSYTSGNYWRNESDAVDGISGIYTLFLKEDYLGFVEYTYDNCSDDQYHAGDHPEDDLIEKFTFDASNPSLKLPWKWKYETINRADNALIYIPKITNIDPDVKNRCLGEAYFLRAFAYWRLALVYGEVPLVSEADVLAGNYNNPKSSVDSVHAQIESDLLKAADLLPEAYSAGRVNKGSAWGLLAKLYLYEDNLDKAIEFGTKVTTNTNYALAPTYAANFVAATSNNSEMLLNVQTTDGWGYSDFTTYHGPREWGGWNFFQPVKGLVDEFEAGDPRKDVCIMKPGDQIDIGTGIATYTASLSTTGYHYGKFTNWKSSGGLNYSLKYPLLRSADIYLVVAEAKIRKSGAGAGDAEINAIRKRASASLTPVSGAGMTALMHERRVELCGENERHQDLMRWDRAGLVNIVSIYGQPKLGSDGQVIEAARTFTKPRNYYFPLPQSEIDRSKGVLIQNSNYTN</sequence>
<dbReference type="Gene3D" id="1.25.40.390">
    <property type="match status" value="1"/>
</dbReference>
<protein>
    <submittedName>
        <fullName evidence="9">RagB/SusD family nutrient uptake outer membrane protein</fullName>
    </submittedName>
</protein>
<organism evidence="9 10">
    <name type="scientific">Chitinophaga oryziterrae</name>
    <dbReference type="NCBI Taxonomy" id="1031224"/>
    <lineage>
        <taxon>Bacteria</taxon>
        <taxon>Pseudomonadati</taxon>
        <taxon>Bacteroidota</taxon>
        <taxon>Chitinophagia</taxon>
        <taxon>Chitinophagales</taxon>
        <taxon>Chitinophagaceae</taxon>
        <taxon>Chitinophaga</taxon>
    </lineage>
</organism>
<feature type="domain" description="SusD-like N-terminal" evidence="8">
    <location>
        <begin position="97"/>
        <end position="218"/>
    </location>
</feature>
<dbReference type="Proteomes" id="UP000468388">
    <property type="component" value="Unassembled WGS sequence"/>
</dbReference>
<dbReference type="GO" id="GO:0009279">
    <property type="term" value="C:cell outer membrane"/>
    <property type="evidence" value="ECO:0007669"/>
    <property type="project" value="UniProtKB-SubCell"/>
</dbReference>
<evidence type="ECO:0000256" key="4">
    <source>
        <dbReference type="ARBA" id="ARBA00023136"/>
    </source>
</evidence>
<keyword evidence="3 6" id="KW-0732">Signal</keyword>
<dbReference type="InterPro" id="IPR012944">
    <property type="entry name" value="SusD_RagB_dom"/>
</dbReference>
<evidence type="ECO:0000256" key="2">
    <source>
        <dbReference type="ARBA" id="ARBA00006275"/>
    </source>
</evidence>
<accession>A0A6N8JBU7</accession>
<feature type="domain" description="RagB/SusD" evidence="7">
    <location>
        <begin position="288"/>
        <end position="485"/>
    </location>
</feature>
<dbReference type="SUPFAM" id="SSF48452">
    <property type="entry name" value="TPR-like"/>
    <property type="match status" value="1"/>
</dbReference>
<dbReference type="CDD" id="cd08977">
    <property type="entry name" value="SusD"/>
    <property type="match status" value="1"/>
</dbReference>
<gene>
    <name evidence="9" type="ORF">GO495_15160</name>
</gene>
<reference evidence="9 10" key="1">
    <citation type="submission" date="2019-12" db="EMBL/GenBank/DDBJ databases">
        <title>The draft genomic sequence of strain Chitinophaga oryziterrae JCM 16595.</title>
        <authorList>
            <person name="Zhang X."/>
        </authorList>
    </citation>
    <scope>NUCLEOTIDE SEQUENCE [LARGE SCALE GENOMIC DNA]</scope>
    <source>
        <strain evidence="9 10">JCM 16595</strain>
    </source>
</reference>
<dbReference type="EMBL" id="WRXO01000004">
    <property type="protein sequence ID" value="MVT41928.1"/>
    <property type="molecule type" value="Genomic_DNA"/>
</dbReference>
<keyword evidence="5" id="KW-0998">Cell outer membrane</keyword>
<comment type="caution">
    <text evidence="9">The sequence shown here is derived from an EMBL/GenBank/DDBJ whole genome shotgun (WGS) entry which is preliminary data.</text>
</comment>
<dbReference type="Pfam" id="PF07980">
    <property type="entry name" value="SusD_RagB"/>
    <property type="match status" value="1"/>
</dbReference>
<evidence type="ECO:0000256" key="5">
    <source>
        <dbReference type="ARBA" id="ARBA00023237"/>
    </source>
</evidence>
<proteinExistence type="inferred from homology"/>
<dbReference type="InterPro" id="IPR033985">
    <property type="entry name" value="SusD-like_N"/>
</dbReference>
<comment type="subcellular location">
    <subcellularLocation>
        <location evidence="1">Cell outer membrane</location>
    </subcellularLocation>
</comment>
<keyword evidence="4" id="KW-0472">Membrane</keyword>
<evidence type="ECO:0000313" key="10">
    <source>
        <dbReference type="Proteomes" id="UP000468388"/>
    </source>
</evidence>
<dbReference type="InterPro" id="IPR011990">
    <property type="entry name" value="TPR-like_helical_dom_sf"/>
</dbReference>